<protein>
    <submittedName>
        <fullName evidence="1">Uncharacterized protein</fullName>
    </submittedName>
</protein>
<proteinExistence type="predicted"/>
<sequence length="140" mass="16154">MRGSPDAPRSLLSRRIEPDAMRSARHCRIGRDPPDTLKGCRFYRAFKVVLQMLVVTVVVTVVRAEEEVRVVREEEVRVVREEEVAWHSQRSNFFGVQHKIAVMVPHFGTIEGKGFHLAVKEEVNQWIPIVMTLCYQTLRG</sequence>
<accession>A0A843W4I5</accession>
<dbReference type="AlphaFoldDB" id="A0A843W4I5"/>
<evidence type="ECO:0000313" key="1">
    <source>
        <dbReference type="EMBL" id="MQL99183.1"/>
    </source>
</evidence>
<name>A0A843W4I5_COLES</name>
<comment type="caution">
    <text evidence="1">The sequence shown here is derived from an EMBL/GenBank/DDBJ whole genome shotgun (WGS) entry which is preliminary data.</text>
</comment>
<reference evidence="1" key="1">
    <citation type="submission" date="2017-07" db="EMBL/GenBank/DDBJ databases">
        <title>Taro Niue Genome Assembly and Annotation.</title>
        <authorList>
            <person name="Atibalentja N."/>
            <person name="Keating K."/>
            <person name="Fields C.J."/>
        </authorList>
    </citation>
    <scope>NUCLEOTIDE SEQUENCE</scope>
    <source>
        <strain evidence="1">Niue_2</strain>
        <tissue evidence="1">Leaf</tissue>
    </source>
</reference>
<evidence type="ECO:0000313" key="2">
    <source>
        <dbReference type="Proteomes" id="UP000652761"/>
    </source>
</evidence>
<organism evidence="1 2">
    <name type="scientific">Colocasia esculenta</name>
    <name type="common">Wild taro</name>
    <name type="synonym">Arum esculentum</name>
    <dbReference type="NCBI Taxonomy" id="4460"/>
    <lineage>
        <taxon>Eukaryota</taxon>
        <taxon>Viridiplantae</taxon>
        <taxon>Streptophyta</taxon>
        <taxon>Embryophyta</taxon>
        <taxon>Tracheophyta</taxon>
        <taxon>Spermatophyta</taxon>
        <taxon>Magnoliopsida</taxon>
        <taxon>Liliopsida</taxon>
        <taxon>Araceae</taxon>
        <taxon>Aroideae</taxon>
        <taxon>Colocasieae</taxon>
        <taxon>Colocasia</taxon>
    </lineage>
</organism>
<dbReference type="Proteomes" id="UP000652761">
    <property type="component" value="Unassembled WGS sequence"/>
</dbReference>
<dbReference type="EMBL" id="NMUH01002310">
    <property type="protein sequence ID" value="MQL99183.1"/>
    <property type="molecule type" value="Genomic_DNA"/>
</dbReference>
<gene>
    <name evidence="1" type="ORF">Taro_031906</name>
</gene>
<keyword evidence="2" id="KW-1185">Reference proteome</keyword>